<evidence type="ECO:0000256" key="4">
    <source>
        <dbReference type="ARBA" id="ARBA00022692"/>
    </source>
</evidence>
<evidence type="ECO:0000256" key="1">
    <source>
        <dbReference type="ARBA" id="ARBA00004448"/>
    </source>
</evidence>
<dbReference type="GO" id="GO:0005743">
    <property type="term" value="C:mitochondrial inner membrane"/>
    <property type="evidence" value="ECO:0007669"/>
    <property type="project" value="UniProtKB-SubCell"/>
</dbReference>
<feature type="repeat" description="Solcar" evidence="10">
    <location>
        <begin position="788"/>
        <end position="871"/>
    </location>
</feature>
<gene>
    <name evidence="13" type="ORF">THAOC_16323</name>
</gene>
<dbReference type="EMBL" id="AGNL01018470">
    <property type="protein sequence ID" value="EJK63041.1"/>
    <property type="molecule type" value="Genomic_DNA"/>
</dbReference>
<name>K0SPW4_THAOC</name>
<dbReference type="OrthoDB" id="427452at2759"/>
<dbReference type="PANTHER" id="PTHR45671:SF12">
    <property type="entry name" value="MITOCHONDRIAL PHOSPHATE CARRIER PROTEIN"/>
    <property type="match status" value="1"/>
</dbReference>
<dbReference type="InterPro" id="IPR044677">
    <property type="entry name" value="SLC25A3/Pic2/Mir1-like"/>
</dbReference>
<sequence length="894" mass="97010">MMSLCHSLQFLCFSALAAMRPGEGFRTPPAAVTRIPRSQSRCGGRAAFRRVDGVLCAAGDSSDECDRFKSIASPETELSTEGPTVKRREFLSSAGSAGILAMASQLFLPSRTSAIETRTPPVFSDRINYQQSPVNKRSGVTLADAEKVYPLPFITYLSRILLVFDRDCQLWWYEQAQALPPKATKEEVENIRLEQFGRFAGEILAASVEVGLIDFEGKDGEGAKSLIDALIKRFGPASLKKSTKTDKNDETEIRKSKEALRQIALLFSLLKEGQPVDRITKILAFDDDAKIESVFIVDKCTGYPPNFSPLVVFPEPPTLGPEFEGSSASGTAMMKSTGRLLRIDVLDSGSGYTSTPKITINSPGESNGNETIQATARAVLGKKRSKGGIERIEVTQPDTGYALLDDVEVVVSEPEAPGGVSARAEAIFEYEVVGVNITHAGRGYAAEKPIRIDIAPPPEIGDKAKPAAAVAYPRGKSTSYASFVGSEVVSGSSSSVDTSQWVQGPSSSQLLALLPSGFGLQYDEKVKRYQLTSASSTNWETILSGRLQGQSFKPINPIFGFRGRSPIEREKDLDLSKVIRFVASGSICSSLAHFVLTPIDVVKTKIQTKPDQYNQGIVGTFTKVLDEEGAASFFSGWESTTLGYFIAGGIAFYATEYFRRYYGSLVKSAAMALSGPAASEIGAQAFQSNLEIPLIIASAATSAFICCFFIAPFDAVRIRTVSQPDYAPNFFAVSSRMVKEEGLTSLFSAVPVWFLKEIPYNAMKFLVFDVSTEYMYEVVPAAREDIRLSLFVSLLGGVLAGVCATIVSNPADVVVSELKKSKTSMTALQAVDKLRDQFGLPAFARGIELRMIYYSLLVSVQFFLYDAIRISLGVGSDDMRLYLNVLNAALTSTK</sequence>
<keyword evidence="6" id="KW-0999">Mitochondrion inner membrane</keyword>
<feature type="chain" id="PRO_5003840201" evidence="12">
    <location>
        <begin position="25"/>
        <end position="894"/>
    </location>
</feature>
<evidence type="ECO:0000256" key="9">
    <source>
        <dbReference type="ARBA" id="ARBA00023136"/>
    </source>
</evidence>
<keyword evidence="8" id="KW-0496">Mitochondrion</keyword>
<evidence type="ECO:0000256" key="5">
    <source>
        <dbReference type="ARBA" id="ARBA00022737"/>
    </source>
</evidence>
<keyword evidence="12" id="KW-0732">Signal</keyword>
<dbReference type="SUPFAM" id="SSF103506">
    <property type="entry name" value="Mitochondrial carrier"/>
    <property type="match status" value="1"/>
</dbReference>
<dbReference type="GO" id="GO:0005315">
    <property type="term" value="F:phosphate transmembrane transporter activity"/>
    <property type="evidence" value="ECO:0007669"/>
    <property type="project" value="InterPro"/>
</dbReference>
<evidence type="ECO:0000256" key="12">
    <source>
        <dbReference type="SAM" id="SignalP"/>
    </source>
</evidence>
<evidence type="ECO:0000256" key="3">
    <source>
        <dbReference type="ARBA" id="ARBA00022448"/>
    </source>
</evidence>
<feature type="signal peptide" evidence="12">
    <location>
        <begin position="1"/>
        <end position="24"/>
    </location>
</feature>
<comment type="subcellular location">
    <subcellularLocation>
        <location evidence="1">Mitochondrion inner membrane</location>
        <topology evidence="1">Multi-pass membrane protein</topology>
    </subcellularLocation>
</comment>
<organism evidence="13 14">
    <name type="scientific">Thalassiosira oceanica</name>
    <name type="common">Marine diatom</name>
    <dbReference type="NCBI Taxonomy" id="159749"/>
    <lineage>
        <taxon>Eukaryota</taxon>
        <taxon>Sar</taxon>
        <taxon>Stramenopiles</taxon>
        <taxon>Ochrophyta</taxon>
        <taxon>Bacillariophyta</taxon>
        <taxon>Coscinodiscophyceae</taxon>
        <taxon>Thalassiosirophycidae</taxon>
        <taxon>Thalassiosirales</taxon>
        <taxon>Thalassiosiraceae</taxon>
        <taxon>Thalassiosira</taxon>
    </lineage>
</organism>
<dbReference type="OMA" id="VNITHAG"/>
<keyword evidence="3" id="KW-0813">Transport</keyword>
<dbReference type="Pfam" id="PF00153">
    <property type="entry name" value="Mito_carr"/>
    <property type="match status" value="3"/>
</dbReference>
<feature type="transmembrane region" description="Helical" evidence="11">
    <location>
        <begin position="851"/>
        <end position="872"/>
    </location>
</feature>
<evidence type="ECO:0000256" key="6">
    <source>
        <dbReference type="ARBA" id="ARBA00022792"/>
    </source>
</evidence>
<dbReference type="PANTHER" id="PTHR45671">
    <property type="entry name" value="SOLUTE CARRIER FAMILY 25 (MITOCHONDRIAL CARRIER PHOSPHATE CARRIER), MEMBER 3, LIKE-RELATED-RELATED"/>
    <property type="match status" value="1"/>
</dbReference>
<evidence type="ECO:0000313" key="13">
    <source>
        <dbReference type="EMBL" id="EJK63041.1"/>
    </source>
</evidence>
<dbReference type="AlphaFoldDB" id="K0SPW4"/>
<evidence type="ECO:0000256" key="2">
    <source>
        <dbReference type="ARBA" id="ARBA00006375"/>
    </source>
</evidence>
<proteinExistence type="inferred from homology"/>
<comment type="caution">
    <text evidence="13">The sequence shown here is derived from an EMBL/GenBank/DDBJ whole genome shotgun (WGS) entry which is preliminary data.</text>
</comment>
<keyword evidence="4 10" id="KW-0812">Transmembrane</keyword>
<feature type="transmembrane region" description="Helical" evidence="11">
    <location>
        <begin position="788"/>
        <end position="807"/>
    </location>
</feature>
<keyword evidence="7 11" id="KW-1133">Transmembrane helix</keyword>
<evidence type="ECO:0000313" key="14">
    <source>
        <dbReference type="Proteomes" id="UP000266841"/>
    </source>
</evidence>
<feature type="repeat" description="Solcar" evidence="10">
    <location>
        <begin position="690"/>
        <end position="774"/>
    </location>
</feature>
<evidence type="ECO:0000256" key="11">
    <source>
        <dbReference type="SAM" id="Phobius"/>
    </source>
</evidence>
<evidence type="ECO:0000256" key="8">
    <source>
        <dbReference type="ARBA" id="ARBA00023128"/>
    </source>
</evidence>
<dbReference type="Gene3D" id="1.50.40.10">
    <property type="entry name" value="Mitochondrial carrier domain"/>
    <property type="match status" value="2"/>
</dbReference>
<dbReference type="Proteomes" id="UP000266841">
    <property type="component" value="Unassembled WGS sequence"/>
</dbReference>
<keyword evidence="5" id="KW-0677">Repeat</keyword>
<dbReference type="InterPro" id="IPR023395">
    <property type="entry name" value="MCP_dom_sf"/>
</dbReference>
<comment type="similarity">
    <text evidence="2">Belongs to the mitochondrial carrier (TC 2.A.29) family.</text>
</comment>
<keyword evidence="9 10" id="KW-0472">Membrane</keyword>
<dbReference type="eggNOG" id="KOG0767">
    <property type="taxonomic scope" value="Eukaryota"/>
</dbReference>
<evidence type="ECO:0000256" key="7">
    <source>
        <dbReference type="ARBA" id="ARBA00022989"/>
    </source>
</evidence>
<feature type="transmembrane region" description="Helical" evidence="11">
    <location>
        <begin position="692"/>
        <end position="713"/>
    </location>
</feature>
<dbReference type="PROSITE" id="PS50920">
    <property type="entry name" value="SOLCAR"/>
    <property type="match status" value="3"/>
</dbReference>
<reference evidence="13 14" key="1">
    <citation type="journal article" date="2012" name="Genome Biol.">
        <title>Genome and low-iron response of an oceanic diatom adapted to chronic iron limitation.</title>
        <authorList>
            <person name="Lommer M."/>
            <person name="Specht M."/>
            <person name="Roy A.S."/>
            <person name="Kraemer L."/>
            <person name="Andreson R."/>
            <person name="Gutowska M.A."/>
            <person name="Wolf J."/>
            <person name="Bergner S.V."/>
            <person name="Schilhabel M.B."/>
            <person name="Klostermeier U.C."/>
            <person name="Beiko R.G."/>
            <person name="Rosenstiel P."/>
            <person name="Hippler M."/>
            <person name="Laroche J."/>
        </authorList>
    </citation>
    <scope>NUCLEOTIDE SEQUENCE [LARGE SCALE GENOMIC DNA]</scope>
    <source>
        <strain evidence="13 14">CCMP1005</strain>
    </source>
</reference>
<accession>K0SPW4</accession>
<evidence type="ECO:0000256" key="10">
    <source>
        <dbReference type="PROSITE-ProRule" id="PRU00282"/>
    </source>
</evidence>
<dbReference type="InterPro" id="IPR018108">
    <property type="entry name" value="MCP_transmembrane"/>
</dbReference>
<dbReference type="GO" id="GO:1990547">
    <property type="term" value="P:mitochondrial phosphate ion transmembrane transport"/>
    <property type="evidence" value="ECO:0007669"/>
    <property type="project" value="InterPro"/>
</dbReference>
<keyword evidence="14" id="KW-1185">Reference proteome</keyword>
<feature type="repeat" description="Solcar" evidence="10">
    <location>
        <begin position="576"/>
        <end position="661"/>
    </location>
</feature>
<protein>
    <submittedName>
        <fullName evidence="13">Uncharacterized protein</fullName>
    </submittedName>
</protein>